<dbReference type="PROSITE" id="PS00041">
    <property type="entry name" value="HTH_ARAC_FAMILY_1"/>
    <property type="match status" value="1"/>
</dbReference>
<dbReference type="InterPro" id="IPR018062">
    <property type="entry name" value="HTH_AraC-typ_CS"/>
</dbReference>
<evidence type="ECO:0000313" key="7">
    <source>
        <dbReference type="Proteomes" id="UP000029492"/>
    </source>
</evidence>
<dbReference type="HOGENOM" id="CLU_049704_3_0_5"/>
<evidence type="ECO:0000256" key="3">
    <source>
        <dbReference type="ARBA" id="ARBA00023163"/>
    </source>
</evidence>
<dbReference type="GO" id="GO:0043565">
    <property type="term" value="F:sequence-specific DNA binding"/>
    <property type="evidence" value="ECO:0007669"/>
    <property type="project" value="InterPro"/>
</dbReference>
<keyword evidence="1" id="KW-0805">Transcription regulation</keyword>
<organism evidence="6 7">
    <name type="scientific">Methylobacterium oryzae CBMB20</name>
    <dbReference type="NCBI Taxonomy" id="693986"/>
    <lineage>
        <taxon>Bacteria</taxon>
        <taxon>Pseudomonadati</taxon>
        <taxon>Pseudomonadota</taxon>
        <taxon>Alphaproteobacteria</taxon>
        <taxon>Hyphomicrobiales</taxon>
        <taxon>Methylobacteriaceae</taxon>
        <taxon>Methylobacterium</taxon>
    </lineage>
</organism>
<protein>
    <submittedName>
        <fullName evidence="6">AraC family transcriptional regulator</fullName>
    </submittedName>
</protein>
<dbReference type="Proteomes" id="UP000029492">
    <property type="component" value="Chromosome"/>
</dbReference>
<dbReference type="InterPro" id="IPR050204">
    <property type="entry name" value="AraC_XylS_family_regulators"/>
</dbReference>
<dbReference type="PRINTS" id="PR00032">
    <property type="entry name" value="HTHARAC"/>
</dbReference>
<dbReference type="eggNOG" id="COG2207">
    <property type="taxonomic scope" value="Bacteria"/>
</dbReference>
<dbReference type="SUPFAM" id="SSF46689">
    <property type="entry name" value="Homeodomain-like"/>
    <property type="match status" value="1"/>
</dbReference>
<sequence>MLDLPRERLETVLGPSRLFSALTVGADLASATLASTYFRDLVRLGDRLAPDAAARMASIGIDLIVASLAERLAQNVPRSTHGTVTVQRAMAYIEANLSDQTLDPPQLAAAVGVSLRRLQELFHERGRHISDYIWERRLELAAKRLTDPACAHLPIGMLAYGSGFASQAHFARRFKERHGLTPTEFRLASRQNTPDARPRGRPARIPGLD</sequence>
<dbReference type="Gene3D" id="1.10.10.60">
    <property type="entry name" value="Homeodomain-like"/>
    <property type="match status" value="1"/>
</dbReference>
<dbReference type="PANTHER" id="PTHR46796:SF6">
    <property type="entry name" value="ARAC SUBFAMILY"/>
    <property type="match status" value="1"/>
</dbReference>
<evidence type="ECO:0000259" key="5">
    <source>
        <dbReference type="PROSITE" id="PS01124"/>
    </source>
</evidence>
<keyword evidence="2" id="KW-0238">DNA-binding</keyword>
<dbReference type="EMBL" id="CP003811">
    <property type="protein sequence ID" value="AIQ93005.1"/>
    <property type="molecule type" value="Genomic_DNA"/>
</dbReference>
<dbReference type="PROSITE" id="PS01124">
    <property type="entry name" value="HTH_ARAC_FAMILY_2"/>
    <property type="match status" value="1"/>
</dbReference>
<gene>
    <name evidence="6" type="ORF">MOC_5250</name>
</gene>
<reference evidence="6 7" key="1">
    <citation type="journal article" date="2014" name="PLoS ONE">
        <title>Genome Information of Methylobacterium oryzae, a Plant-Probiotic Methylotroph in the Phyllosphere.</title>
        <authorList>
            <person name="Kwak M.J."/>
            <person name="Jeong H."/>
            <person name="Madhaiyan M."/>
            <person name="Lee Y."/>
            <person name="Sa T.M."/>
            <person name="Oh T.K."/>
            <person name="Kim J.F."/>
        </authorList>
    </citation>
    <scope>NUCLEOTIDE SEQUENCE [LARGE SCALE GENOMIC DNA]</scope>
    <source>
        <strain evidence="6 7">CBMB20</strain>
    </source>
</reference>
<evidence type="ECO:0000256" key="4">
    <source>
        <dbReference type="SAM" id="MobiDB-lite"/>
    </source>
</evidence>
<evidence type="ECO:0000313" key="6">
    <source>
        <dbReference type="EMBL" id="AIQ93005.1"/>
    </source>
</evidence>
<dbReference type="Pfam" id="PF12833">
    <property type="entry name" value="HTH_18"/>
    <property type="match status" value="1"/>
</dbReference>
<dbReference type="AlphaFoldDB" id="A0A089P2L0"/>
<dbReference type="GO" id="GO:0003700">
    <property type="term" value="F:DNA-binding transcription factor activity"/>
    <property type="evidence" value="ECO:0007669"/>
    <property type="project" value="InterPro"/>
</dbReference>
<feature type="domain" description="HTH araC/xylS-type" evidence="5">
    <location>
        <begin position="87"/>
        <end position="188"/>
    </location>
</feature>
<dbReference type="PANTHER" id="PTHR46796">
    <property type="entry name" value="HTH-TYPE TRANSCRIPTIONAL ACTIVATOR RHAS-RELATED"/>
    <property type="match status" value="1"/>
</dbReference>
<evidence type="ECO:0000256" key="1">
    <source>
        <dbReference type="ARBA" id="ARBA00023015"/>
    </source>
</evidence>
<dbReference type="SMART" id="SM00342">
    <property type="entry name" value="HTH_ARAC"/>
    <property type="match status" value="1"/>
</dbReference>
<dbReference type="KEGG" id="mor:MOC_5250"/>
<feature type="region of interest" description="Disordered" evidence="4">
    <location>
        <begin position="181"/>
        <end position="209"/>
    </location>
</feature>
<accession>A0A089P2L0</accession>
<evidence type="ECO:0000256" key="2">
    <source>
        <dbReference type="ARBA" id="ARBA00023125"/>
    </source>
</evidence>
<name>A0A089P2L0_9HYPH</name>
<proteinExistence type="predicted"/>
<keyword evidence="3" id="KW-0804">Transcription</keyword>
<dbReference type="InterPro" id="IPR020449">
    <property type="entry name" value="Tscrpt_reg_AraC-type_HTH"/>
</dbReference>
<dbReference type="InterPro" id="IPR009057">
    <property type="entry name" value="Homeodomain-like_sf"/>
</dbReference>
<keyword evidence="7" id="KW-1185">Reference proteome</keyword>
<dbReference type="STRING" id="693986.MOC_5250"/>
<dbReference type="InterPro" id="IPR018060">
    <property type="entry name" value="HTH_AraC"/>
</dbReference>